<dbReference type="Proteomes" id="UP000486351">
    <property type="component" value="Unassembled WGS sequence"/>
</dbReference>
<dbReference type="AlphaFoldDB" id="A0A6G0SEG0"/>
<name>A0A6G0SEG0_9STRA</name>
<feature type="compositionally biased region" description="Polar residues" evidence="1">
    <location>
        <begin position="259"/>
        <end position="278"/>
    </location>
</feature>
<accession>A0A6G0SEG0</accession>
<dbReference type="EMBL" id="QXFY01000118">
    <property type="protein sequence ID" value="KAE9356168.1"/>
    <property type="molecule type" value="Genomic_DNA"/>
</dbReference>
<evidence type="ECO:0000313" key="2">
    <source>
        <dbReference type="EMBL" id="KAE9356168.1"/>
    </source>
</evidence>
<evidence type="ECO:0000313" key="3">
    <source>
        <dbReference type="Proteomes" id="UP000486351"/>
    </source>
</evidence>
<feature type="region of interest" description="Disordered" evidence="1">
    <location>
        <begin position="57"/>
        <end position="79"/>
    </location>
</feature>
<feature type="region of interest" description="Disordered" evidence="1">
    <location>
        <begin position="148"/>
        <end position="168"/>
    </location>
</feature>
<reference evidence="2 3" key="1">
    <citation type="submission" date="2018-09" db="EMBL/GenBank/DDBJ databases">
        <title>Genomic investigation of the strawberry pathogen Phytophthora fragariae indicates pathogenicity is determined by transcriptional variation in three key races.</title>
        <authorList>
            <person name="Adams T.M."/>
            <person name="Armitage A.D."/>
            <person name="Sobczyk M.K."/>
            <person name="Bates H.J."/>
            <person name="Dunwell J.M."/>
            <person name="Nellist C.F."/>
            <person name="Harrison R.J."/>
        </authorList>
    </citation>
    <scope>NUCLEOTIDE SEQUENCE [LARGE SCALE GENOMIC DNA]</scope>
    <source>
        <strain evidence="2 3">NOV-77</strain>
    </source>
</reference>
<comment type="caution">
    <text evidence="2">The sequence shown here is derived from an EMBL/GenBank/DDBJ whole genome shotgun (WGS) entry which is preliminary data.</text>
</comment>
<gene>
    <name evidence="2" type="ORF">PF008_g3738</name>
</gene>
<feature type="compositionally biased region" description="Acidic residues" evidence="1">
    <location>
        <begin position="148"/>
        <end position="162"/>
    </location>
</feature>
<proteinExistence type="predicted"/>
<organism evidence="2 3">
    <name type="scientific">Phytophthora fragariae</name>
    <dbReference type="NCBI Taxonomy" id="53985"/>
    <lineage>
        <taxon>Eukaryota</taxon>
        <taxon>Sar</taxon>
        <taxon>Stramenopiles</taxon>
        <taxon>Oomycota</taxon>
        <taxon>Peronosporomycetes</taxon>
        <taxon>Peronosporales</taxon>
        <taxon>Peronosporaceae</taxon>
        <taxon>Phytophthora</taxon>
    </lineage>
</organism>
<sequence length="286" mass="30888">MDFNLSSLEEFVEIANHLEVGDAKQGTENVAQQHGIWQQPDEDGFITKLPKKAKREAAAATVSAPRADPSKAGTGTRATPTLSRTQTVTNGSKAGKKTVMQTVARATEKSIKNKGKHSKTSARPKNRFDKFQRKEAMGQYEVLADSDSDFETNDNMDVDDGIEPDRWETAEDDDAPYAFQPEVEPDVGPAHDSSLDCNTMAVEEPTTERIDPVRIAPVDEAMGEPTVLPAARKVKEPSVSGRKDHRGASKTAARIATSAKVTASTTILRRPKSSSPNAGTMGGQPK</sequence>
<feature type="region of interest" description="Disordered" evidence="1">
    <location>
        <begin position="233"/>
        <end position="286"/>
    </location>
</feature>
<protein>
    <submittedName>
        <fullName evidence="2">Uncharacterized protein</fullName>
    </submittedName>
</protein>
<evidence type="ECO:0000256" key="1">
    <source>
        <dbReference type="SAM" id="MobiDB-lite"/>
    </source>
</evidence>